<evidence type="ECO:0000313" key="15">
    <source>
        <dbReference type="Proteomes" id="UP000002064"/>
    </source>
</evidence>
<evidence type="ECO:0000256" key="11">
    <source>
        <dbReference type="ARBA" id="ARBA00023288"/>
    </source>
</evidence>
<feature type="signal peptide" evidence="12">
    <location>
        <begin position="1"/>
        <end position="23"/>
    </location>
</feature>
<dbReference type="InterPro" id="IPR050811">
    <property type="entry name" value="Phosphate_ABC_transporter"/>
</dbReference>
<dbReference type="EMBL" id="CP002032">
    <property type="protein sequence ID" value="ADH61170.1"/>
    <property type="molecule type" value="Genomic_DNA"/>
</dbReference>
<keyword evidence="9" id="KW-0472">Membrane</keyword>
<dbReference type="InterPro" id="IPR011862">
    <property type="entry name" value="Phos-bd"/>
</dbReference>
<evidence type="ECO:0000256" key="9">
    <source>
        <dbReference type="ARBA" id="ARBA00023136"/>
    </source>
</evidence>
<dbReference type="NCBIfam" id="TIGR02136">
    <property type="entry name" value="ptsS_2"/>
    <property type="match status" value="1"/>
</dbReference>
<dbReference type="Pfam" id="PF12849">
    <property type="entry name" value="PBP_like_2"/>
    <property type="match status" value="1"/>
</dbReference>
<sequence>MLNSRFPKVAIAVLLIASFFTFAACGSKQPQSDDSTTTTDNLSGNITIAGSTALQPLAEQAAKMFMEKYPNVAITVQGGGSGTGLTQVVQGAIDIGNSDISAEEKLDADAAKSLVDHKVAVVGFAVVVNKDVTVDNLTQQQLVDIFTGKITNWREVGGQDEKITVILRPASSGTRATFKKIVLKGQEEAVGLALTEDSNGAVKRAVADTKGAISYISLAYIDDTVKVLKYNGVEPTAQNIIDGKYPIWSYEHMYTKGEPTGAVKVFLDFMMSDEVQKGPLTKLGFIPVTEMKTK</sequence>
<keyword evidence="10 12" id="KW-0564">Palmitate</keyword>
<evidence type="ECO:0000256" key="7">
    <source>
        <dbReference type="ARBA" id="ARBA00022592"/>
    </source>
</evidence>
<comment type="subunit">
    <text evidence="4 12">The complex is composed of two ATP-binding proteins (PstB), two transmembrane proteins (PstC and PstA) and a solute-binding protein (PstS).</text>
</comment>
<evidence type="ECO:0000256" key="1">
    <source>
        <dbReference type="ARBA" id="ARBA00002841"/>
    </source>
</evidence>
<evidence type="ECO:0000256" key="3">
    <source>
        <dbReference type="ARBA" id="ARBA00008725"/>
    </source>
</evidence>
<dbReference type="PANTHER" id="PTHR30570:SF4">
    <property type="entry name" value="PHOSPHATE-BINDING PROTEIN PSTS 1"/>
    <property type="match status" value="1"/>
</dbReference>
<comment type="function">
    <text evidence="1">Part of the ABC transporter complex PstSACB involved in phosphate import.</text>
</comment>
<accession>A0ABN3Z558</accession>
<evidence type="ECO:0000256" key="10">
    <source>
        <dbReference type="ARBA" id="ARBA00023139"/>
    </source>
</evidence>
<proteinExistence type="inferred from homology"/>
<organism evidence="14 15">
    <name type="scientific">Thermoanaerobacter mathranii subsp. mathranii (strain DSM 11426 / CCUG 53645 / CIP 108742 / A3)</name>
    <dbReference type="NCBI Taxonomy" id="583358"/>
    <lineage>
        <taxon>Bacteria</taxon>
        <taxon>Bacillati</taxon>
        <taxon>Bacillota</taxon>
        <taxon>Clostridia</taxon>
        <taxon>Thermoanaerobacterales</taxon>
        <taxon>Thermoanaerobacteraceae</taxon>
        <taxon>Thermoanaerobacter</taxon>
    </lineage>
</organism>
<dbReference type="CDD" id="cd13653">
    <property type="entry name" value="PBP2_phosphate_like_1"/>
    <property type="match status" value="1"/>
</dbReference>
<evidence type="ECO:0000256" key="8">
    <source>
        <dbReference type="ARBA" id="ARBA00022729"/>
    </source>
</evidence>
<evidence type="ECO:0000256" key="6">
    <source>
        <dbReference type="ARBA" id="ARBA00022475"/>
    </source>
</evidence>
<name>A0ABN3Z558_THEM3</name>
<evidence type="ECO:0000259" key="13">
    <source>
        <dbReference type="Pfam" id="PF12849"/>
    </source>
</evidence>
<keyword evidence="6 12" id="KW-1003">Cell membrane</keyword>
<keyword evidence="5 12" id="KW-0813">Transport</keyword>
<dbReference type="InterPro" id="IPR024370">
    <property type="entry name" value="PBP_domain"/>
</dbReference>
<dbReference type="PROSITE" id="PS51257">
    <property type="entry name" value="PROKAR_LIPOPROTEIN"/>
    <property type="match status" value="1"/>
</dbReference>
<evidence type="ECO:0000313" key="14">
    <source>
        <dbReference type="EMBL" id="ADH61170.1"/>
    </source>
</evidence>
<keyword evidence="7 12" id="KW-0592">Phosphate transport</keyword>
<feature type="domain" description="PBP" evidence="13">
    <location>
        <begin position="36"/>
        <end position="274"/>
    </location>
</feature>
<protein>
    <recommendedName>
        <fullName evidence="12">Phosphate-binding protein</fullName>
    </recommendedName>
</protein>
<comment type="function">
    <text evidence="12">Involved in the system for phosphate transport across the cytoplasmic membrane.</text>
</comment>
<evidence type="ECO:0000256" key="4">
    <source>
        <dbReference type="ARBA" id="ARBA00011529"/>
    </source>
</evidence>
<gene>
    <name evidence="14" type="ordered locus">Tmath_1459</name>
</gene>
<reference evidence="14 15" key="1">
    <citation type="submission" date="2010-05" db="EMBL/GenBank/DDBJ databases">
        <title>Complete sequence of Thermoanaerobacter mathranii subsp. mathranii mathranii str. A3.</title>
        <authorList>
            <consortium name="US DOE Joint Genome Institute"/>
            <person name="Lucas S."/>
            <person name="Copeland A."/>
            <person name="Lapidus A."/>
            <person name="Cheng J.-F."/>
            <person name="Bruce D."/>
            <person name="Goodwin L."/>
            <person name="Pitluck S."/>
            <person name="Held B."/>
            <person name="Detter J.C."/>
            <person name="Han C."/>
            <person name="Tapia R."/>
            <person name="Land M."/>
            <person name="Hauser L."/>
            <person name="Kyrpides N."/>
            <person name="Mikhailova N."/>
            <person name="Zhou J."/>
            <person name="Hemme C."/>
            <person name="Woyke T."/>
        </authorList>
    </citation>
    <scope>NUCLEOTIDE SEQUENCE [LARGE SCALE GENOMIC DNA]</scope>
    <source>
        <strain evidence="14 15">A3</strain>
    </source>
</reference>
<dbReference type="Gene3D" id="3.40.190.10">
    <property type="entry name" value="Periplasmic binding protein-like II"/>
    <property type="match status" value="2"/>
</dbReference>
<comment type="similarity">
    <text evidence="3 12">Belongs to the PstS family.</text>
</comment>
<feature type="chain" id="PRO_5044969991" description="Phosphate-binding protein" evidence="12">
    <location>
        <begin position="24"/>
        <end position="294"/>
    </location>
</feature>
<evidence type="ECO:0000256" key="2">
    <source>
        <dbReference type="ARBA" id="ARBA00004193"/>
    </source>
</evidence>
<keyword evidence="8 12" id="KW-0732">Signal</keyword>
<keyword evidence="15" id="KW-1185">Reference proteome</keyword>
<evidence type="ECO:0000256" key="5">
    <source>
        <dbReference type="ARBA" id="ARBA00022448"/>
    </source>
</evidence>
<keyword evidence="11 12" id="KW-0449">Lipoprotein</keyword>
<dbReference type="RefSeq" id="WP_013150466.1">
    <property type="nucleotide sequence ID" value="NC_014209.1"/>
</dbReference>
<dbReference type="Proteomes" id="UP000002064">
    <property type="component" value="Chromosome"/>
</dbReference>
<dbReference type="PANTHER" id="PTHR30570">
    <property type="entry name" value="PERIPLASMIC PHOSPHATE BINDING COMPONENT OF PHOSPHATE ABC TRANSPORTER"/>
    <property type="match status" value="1"/>
</dbReference>
<comment type="subcellular location">
    <subcellularLocation>
        <location evidence="2 12">Cell membrane</location>
        <topology evidence="2 12">Lipid-anchor</topology>
    </subcellularLocation>
</comment>
<dbReference type="SUPFAM" id="SSF53850">
    <property type="entry name" value="Periplasmic binding protein-like II"/>
    <property type="match status" value="1"/>
</dbReference>
<evidence type="ECO:0000256" key="12">
    <source>
        <dbReference type="RuleBase" id="RU367119"/>
    </source>
</evidence>